<gene>
    <name evidence="2" type="ORF">F2P56_012926</name>
</gene>
<name>A0A833XJK5_JUGRE</name>
<evidence type="ECO:0000313" key="3">
    <source>
        <dbReference type="Proteomes" id="UP000619265"/>
    </source>
</evidence>
<dbReference type="AlphaFoldDB" id="A0A833XJK5"/>
<organism evidence="2 3">
    <name type="scientific">Juglans regia</name>
    <name type="common">English walnut</name>
    <dbReference type="NCBI Taxonomy" id="51240"/>
    <lineage>
        <taxon>Eukaryota</taxon>
        <taxon>Viridiplantae</taxon>
        <taxon>Streptophyta</taxon>
        <taxon>Embryophyta</taxon>
        <taxon>Tracheophyta</taxon>
        <taxon>Spermatophyta</taxon>
        <taxon>Magnoliopsida</taxon>
        <taxon>eudicotyledons</taxon>
        <taxon>Gunneridae</taxon>
        <taxon>Pentapetalae</taxon>
        <taxon>rosids</taxon>
        <taxon>fabids</taxon>
        <taxon>Fagales</taxon>
        <taxon>Juglandaceae</taxon>
        <taxon>Juglans</taxon>
    </lineage>
</organism>
<dbReference type="PANTHER" id="PTHR47911">
    <property type="entry name" value="HYDROXYPROLINE-RICH GLYCOPROTEIN-LIKE"/>
    <property type="match status" value="1"/>
</dbReference>
<sequence length="508" mass="55053">GSARQSLDDWSLRNFEIWVHCKITNSLLSATVPFQMRGSIGRTLSRPNPIGFSNATRRSLIPFSTSSSSPTGGGGGRGRGRGSGSPQFDFASPGKPEPDEPESKIDPPPPGTGLGHGHGRGRPVPSSPTLPNFSSFISSIKPPPAGRGHSVPPPPDSAPKEPIFFKKEDGPANLLDAAKSFTDRNLPPSILPVSTGRGRGKPLEQPSLEAQFVEENRHTRARKSLAQAQTQTQTQDERGRAPRMTREEAVKNAVKILSRGGGDGDGDIGDSIGGVRGGGRGGYRGRGAPGRGRGRGLYRGRGRGRAGDSKEDAYGAGLYLGDNADGEKLAKRLGVENMNQLVEGFEEMSGAVLPSPLEDALVDAMDVNYAIECEPEYLMGEFDQNPDIDDKPPIPLRDALEKMKPFLMAYEGIQSQEEWEEIMKETMERVPLLKEIVDYYSGPDRVTAKQQQEELERVAKTVPISAPDSVKRFADRAVISLQSNPGWGFDKKCQFMDKLVGEVSHHYK</sequence>
<reference evidence="2" key="2">
    <citation type="submission" date="2020-03" db="EMBL/GenBank/DDBJ databases">
        <title>Walnut 2.0.</title>
        <authorList>
            <person name="Marrano A."/>
            <person name="Britton M."/>
            <person name="Zimin A.V."/>
            <person name="Zaini P.A."/>
            <person name="Workman R."/>
            <person name="Puiu D."/>
            <person name="Bianco L."/>
            <person name="Allen B.J."/>
            <person name="Troggio M."/>
            <person name="Leslie C.A."/>
            <person name="Timp W."/>
            <person name="Dendekar A."/>
            <person name="Salzberg S.L."/>
            <person name="Neale D.B."/>
        </authorList>
    </citation>
    <scope>NUCLEOTIDE SEQUENCE</scope>
    <source>
        <tissue evidence="2">Leaves</tissue>
    </source>
</reference>
<proteinExistence type="predicted"/>
<feature type="compositionally biased region" description="Gly residues" evidence="1">
    <location>
        <begin position="71"/>
        <end position="83"/>
    </location>
</feature>
<feature type="compositionally biased region" description="Basic and acidic residues" evidence="1">
    <location>
        <begin position="96"/>
        <end position="105"/>
    </location>
</feature>
<dbReference type="Gramene" id="Jr06_12100_p1">
    <property type="protein sequence ID" value="cds.Jr06_12100_p1"/>
    <property type="gene ID" value="Jr06_12100"/>
</dbReference>
<evidence type="ECO:0000256" key="1">
    <source>
        <dbReference type="SAM" id="MobiDB-lite"/>
    </source>
</evidence>
<feature type="compositionally biased region" description="Basic and acidic residues" evidence="1">
    <location>
        <begin position="235"/>
        <end position="250"/>
    </location>
</feature>
<feature type="non-terminal residue" evidence="2">
    <location>
        <position position="1"/>
    </location>
</feature>
<dbReference type="PANTHER" id="PTHR47911:SF1">
    <property type="entry name" value="OS06G0664400 PROTEIN"/>
    <property type="match status" value="1"/>
</dbReference>
<feature type="compositionally biased region" description="Basic residues" evidence="1">
    <location>
        <begin position="292"/>
        <end position="304"/>
    </location>
</feature>
<evidence type="ECO:0008006" key="4">
    <source>
        <dbReference type="Google" id="ProtNLM"/>
    </source>
</evidence>
<feature type="compositionally biased region" description="Pro residues" evidence="1">
    <location>
        <begin position="141"/>
        <end position="157"/>
    </location>
</feature>
<dbReference type="EMBL" id="LIHL02000006">
    <property type="protein sequence ID" value="KAF5468806.1"/>
    <property type="molecule type" value="Genomic_DNA"/>
</dbReference>
<feature type="compositionally biased region" description="Gly residues" evidence="1">
    <location>
        <begin position="271"/>
        <end position="291"/>
    </location>
</feature>
<comment type="caution">
    <text evidence="2">The sequence shown here is derived from an EMBL/GenBank/DDBJ whole genome shotgun (WGS) entry which is preliminary data.</text>
</comment>
<accession>A0A833XJK5</accession>
<reference evidence="2" key="1">
    <citation type="submission" date="2015-10" db="EMBL/GenBank/DDBJ databases">
        <authorList>
            <person name="Martinez-Garcia P.J."/>
            <person name="Crepeau M.W."/>
            <person name="Puiu D."/>
            <person name="Gonzalez-Ibeas D."/>
            <person name="Whalen J."/>
            <person name="Stevens K."/>
            <person name="Paul R."/>
            <person name="Butterfield T."/>
            <person name="Britton M."/>
            <person name="Reagan R."/>
            <person name="Chakraborty S."/>
            <person name="Walawage S.L."/>
            <person name="Vasquez-Gross H.A."/>
            <person name="Cardeno C."/>
            <person name="Famula R."/>
            <person name="Pratt K."/>
            <person name="Kuruganti S."/>
            <person name="Aradhya M.K."/>
            <person name="Leslie C.A."/>
            <person name="Dandekar A.M."/>
            <person name="Salzberg S.L."/>
            <person name="Wegrzyn J.L."/>
            <person name="Langley C.H."/>
            <person name="Neale D.B."/>
        </authorList>
    </citation>
    <scope>NUCLEOTIDE SEQUENCE</scope>
    <source>
        <tissue evidence="2">Leaves</tissue>
    </source>
</reference>
<protein>
    <recommendedName>
        <fullName evidence="4">Translation initiation factor IF-2-like</fullName>
    </recommendedName>
</protein>
<evidence type="ECO:0000313" key="2">
    <source>
        <dbReference type="EMBL" id="KAF5468806.1"/>
    </source>
</evidence>
<feature type="region of interest" description="Disordered" evidence="1">
    <location>
        <begin position="41"/>
        <end position="309"/>
    </location>
</feature>
<dbReference type="Proteomes" id="UP000619265">
    <property type="component" value="Unassembled WGS sequence"/>
</dbReference>